<evidence type="ECO:0000256" key="1">
    <source>
        <dbReference type="ARBA" id="ARBA00004613"/>
    </source>
</evidence>
<dbReference type="OMA" id="WAPPDSH"/>
<dbReference type="HOGENOM" id="CLU_908977_0_0_1"/>
<dbReference type="Ensembl" id="ENSCSAVT00000012605.1">
    <property type="protein sequence ID" value="ENSCSAVP00000012461.1"/>
    <property type="gene ID" value="ENSCSAVG00000007317.1"/>
</dbReference>
<keyword evidence="10" id="KW-1185">Reference proteome</keyword>
<comment type="subcellular location">
    <subcellularLocation>
        <location evidence="1">Secreted</location>
    </subcellularLocation>
</comment>
<comment type="similarity">
    <text evidence="2">Belongs to the tumor necrosis factor family.</text>
</comment>
<organism evidence="9 10">
    <name type="scientific">Ciona savignyi</name>
    <name type="common">Pacific transparent sea squirt</name>
    <dbReference type="NCBI Taxonomy" id="51511"/>
    <lineage>
        <taxon>Eukaryota</taxon>
        <taxon>Metazoa</taxon>
        <taxon>Chordata</taxon>
        <taxon>Tunicata</taxon>
        <taxon>Ascidiacea</taxon>
        <taxon>Phlebobranchia</taxon>
        <taxon>Cionidae</taxon>
        <taxon>Ciona</taxon>
    </lineage>
</organism>
<dbReference type="GO" id="GO:0005164">
    <property type="term" value="F:tumor necrosis factor receptor binding"/>
    <property type="evidence" value="ECO:0007669"/>
    <property type="project" value="InterPro"/>
</dbReference>
<dbReference type="InParanoid" id="H2Z4E9"/>
<dbReference type="GO" id="GO:0016020">
    <property type="term" value="C:membrane"/>
    <property type="evidence" value="ECO:0007669"/>
    <property type="project" value="InterPro"/>
</dbReference>
<keyword evidence="5" id="KW-1015">Disulfide bond</keyword>
<reference evidence="9" key="2">
    <citation type="submission" date="2025-08" db="UniProtKB">
        <authorList>
            <consortium name="Ensembl"/>
        </authorList>
    </citation>
    <scope>IDENTIFICATION</scope>
</reference>
<sequence>MTDEKLLLSETAHPVQMCRCQHKEARADWKIAILGTFVLLLSVWCFRLNNDVGRLKLAFKELAEIKNSNPTPNKVLVRNSLTPAYTDAEATHSVVRRTVSDPTADETPPTRKKRGGKKRIPKEIRRQLKKNRAIAIHVQAQGEGLGGRFRPELVEGRILNNWARPDRRFRGFDTAHLHDDGFFTVPVTGAYFVYSQVVFNVTNHPFMTSEIGVNVEGQTTFSKCQFSNPYTMSLGRKGASSRKKFVTCHSNGVVFMRAREGISISVNPPSVEVYLQPQFTYFGAFLIGL</sequence>
<proteinExistence type="inferred from homology"/>
<keyword evidence="3" id="KW-0202">Cytokine</keyword>
<evidence type="ECO:0000259" key="8">
    <source>
        <dbReference type="PROSITE" id="PS50049"/>
    </source>
</evidence>
<evidence type="ECO:0000256" key="5">
    <source>
        <dbReference type="ARBA" id="ARBA00023157"/>
    </source>
</evidence>
<feature type="compositionally biased region" description="Basic residues" evidence="7">
    <location>
        <begin position="110"/>
        <end position="120"/>
    </location>
</feature>
<accession>H2Z4E9</accession>
<dbReference type="GO" id="GO:0005615">
    <property type="term" value="C:extracellular space"/>
    <property type="evidence" value="ECO:0007669"/>
    <property type="project" value="UniProtKB-KW"/>
</dbReference>
<dbReference type="PROSITE" id="PS50049">
    <property type="entry name" value="THD_2"/>
    <property type="match status" value="1"/>
</dbReference>
<keyword evidence="6" id="KW-0325">Glycoprotein</keyword>
<dbReference type="PANTHER" id="PTHR15151:SF20">
    <property type="entry name" value="TUMOR NECROSIS FACTOR LIGAND SUPERFAMILY MEMBER 12"/>
    <property type="match status" value="1"/>
</dbReference>
<dbReference type="SUPFAM" id="SSF49842">
    <property type="entry name" value="TNF-like"/>
    <property type="match status" value="1"/>
</dbReference>
<dbReference type="PANTHER" id="PTHR15151">
    <property type="entry name" value="PROTEIN EIGER"/>
    <property type="match status" value="1"/>
</dbReference>
<evidence type="ECO:0000256" key="4">
    <source>
        <dbReference type="ARBA" id="ARBA00022525"/>
    </source>
</evidence>
<feature type="domain" description="THD" evidence="8">
    <location>
        <begin position="134"/>
        <end position="287"/>
    </location>
</feature>
<dbReference type="InterPro" id="IPR006052">
    <property type="entry name" value="TNF_dom"/>
</dbReference>
<feature type="region of interest" description="Disordered" evidence="7">
    <location>
        <begin position="96"/>
        <end position="122"/>
    </location>
</feature>
<dbReference type="GO" id="GO:0005125">
    <property type="term" value="F:cytokine activity"/>
    <property type="evidence" value="ECO:0007669"/>
    <property type="project" value="UniProtKB-KW"/>
</dbReference>
<evidence type="ECO:0000256" key="7">
    <source>
        <dbReference type="SAM" id="MobiDB-lite"/>
    </source>
</evidence>
<dbReference type="InterPro" id="IPR008983">
    <property type="entry name" value="Tumour_necrosis_fac-like_dom"/>
</dbReference>
<dbReference type="AlphaFoldDB" id="H2Z4E9"/>
<dbReference type="InterPro" id="IPR051748">
    <property type="entry name" value="TNF_Ligand_Superfamily"/>
</dbReference>
<reference evidence="9" key="3">
    <citation type="submission" date="2025-09" db="UniProtKB">
        <authorList>
            <consortium name="Ensembl"/>
        </authorList>
    </citation>
    <scope>IDENTIFICATION</scope>
</reference>
<evidence type="ECO:0000256" key="3">
    <source>
        <dbReference type="ARBA" id="ARBA00022514"/>
    </source>
</evidence>
<dbReference type="Gene3D" id="2.60.120.40">
    <property type="match status" value="1"/>
</dbReference>
<dbReference type="GO" id="GO:0006955">
    <property type="term" value="P:immune response"/>
    <property type="evidence" value="ECO:0007669"/>
    <property type="project" value="InterPro"/>
</dbReference>
<protein>
    <recommendedName>
        <fullName evidence="8">THD domain-containing protein</fullName>
    </recommendedName>
</protein>
<evidence type="ECO:0000313" key="10">
    <source>
        <dbReference type="Proteomes" id="UP000007875"/>
    </source>
</evidence>
<evidence type="ECO:0000256" key="6">
    <source>
        <dbReference type="ARBA" id="ARBA00023180"/>
    </source>
</evidence>
<reference evidence="10" key="1">
    <citation type="submission" date="2003-08" db="EMBL/GenBank/DDBJ databases">
        <authorList>
            <person name="Birren B."/>
            <person name="Nusbaum C."/>
            <person name="Abebe A."/>
            <person name="Abouelleil A."/>
            <person name="Adekoya E."/>
            <person name="Ait-zahra M."/>
            <person name="Allen N."/>
            <person name="Allen T."/>
            <person name="An P."/>
            <person name="Anderson M."/>
            <person name="Anderson S."/>
            <person name="Arachchi H."/>
            <person name="Armbruster J."/>
            <person name="Bachantsang P."/>
            <person name="Baldwin J."/>
            <person name="Barry A."/>
            <person name="Bayul T."/>
            <person name="Blitshsteyn B."/>
            <person name="Bloom T."/>
            <person name="Blye J."/>
            <person name="Boguslavskiy L."/>
            <person name="Borowsky M."/>
            <person name="Boukhgalter B."/>
            <person name="Brunache A."/>
            <person name="Butler J."/>
            <person name="Calixte N."/>
            <person name="Calvo S."/>
            <person name="Camarata J."/>
            <person name="Campo K."/>
            <person name="Chang J."/>
            <person name="Cheshatsang Y."/>
            <person name="Citroen M."/>
            <person name="Collymore A."/>
            <person name="Considine T."/>
            <person name="Cook A."/>
            <person name="Cooke P."/>
            <person name="Corum B."/>
            <person name="Cuomo C."/>
            <person name="David R."/>
            <person name="Dawoe T."/>
            <person name="Degray S."/>
            <person name="Dodge S."/>
            <person name="Dooley K."/>
            <person name="Dorje P."/>
            <person name="Dorjee K."/>
            <person name="Dorris L."/>
            <person name="Duffey N."/>
            <person name="Dupes A."/>
            <person name="Elkins T."/>
            <person name="Engels R."/>
            <person name="Erickson J."/>
            <person name="Farina A."/>
            <person name="Faro S."/>
            <person name="Ferreira P."/>
            <person name="Fischer H."/>
            <person name="Fitzgerald M."/>
            <person name="Foley K."/>
            <person name="Gage D."/>
            <person name="Galagan J."/>
            <person name="Gearin G."/>
            <person name="Gnerre S."/>
            <person name="Gnirke A."/>
            <person name="Goyette A."/>
            <person name="Graham J."/>
            <person name="Grandbois E."/>
            <person name="Gyaltsen K."/>
            <person name="Hafez N."/>
            <person name="Hagopian D."/>
            <person name="Hagos B."/>
            <person name="Hall J."/>
            <person name="Hatcher B."/>
            <person name="Heller A."/>
            <person name="Higgins H."/>
            <person name="Honan T."/>
            <person name="Horn A."/>
            <person name="Houde N."/>
            <person name="Hughes L."/>
            <person name="Hulme W."/>
            <person name="Husby E."/>
            <person name="Iliev I."/>
            <person name="Jaffe D."/>
            <person name="Jones C."/>
            <person name="Kamal M."/>
            <person name="Kamat A."/>
            <person name="Kamvysselis M."/>
            <person name="Karlsson E."/>
            <person name="Kells C."/>
            <person name="Kieu A."/>
            <person name="Kisner P."/>
            <person name="Kodira C."/>
            <person name="Kulbokas E."/>
            <person name="Labutti K."/>
            <person name="Lama D."/>
            <person name="Landers T."/>
            <person name="Leger J."/>
            <person name="Levine S."/>
            <person name="Lewis D."/>
            <person name="Lewis T."/>
            <person name="Lindblad-toh K."/>
            <person name="Liu X."/>
            <person name="Lokyitsang T."/>
            <person name="Lokyitsang Y."/>
            <person name="Lucien O."/>
            <person name="Lui A."/>
            <person name="Ma L.J."/>
            <person name="Mabbitt R."/>
            <person name="Macdonald J."/>
            <person name="Maclean C."/>
            <person name="Major J."/>
            <person name="Manning J."/>
            <person name="Marabella R."/>
            <person name="Maru K."/>
            <person name="Matthews C."/>
            <person name="Mauceli E."/>
            <person name="Mccarthy M."/>
            <person name="Mcdonough S."/>
            <person name="Mcghee T."/>
            <person name="Meldrim J."/>
            <person name="Meneus L."/>
            <person name="Mesirov J."/>
            <person name="Mihalev A."/>
            <person name="Mihova T."/>
            <person name="Mikkelsen T."/>
            <person name="Mlenga V."/>
            <person name="Moru K."/>
            <person name="Mozes J."/>
            <person name="Mulrain L."/>
            <person name="Munson G."/>
            <person name="Naylor J."/>
            <person name="Newes C."/>
            <person name="Nguyen C."/>
            <person name="Nguyen N."/>
            <person name="Nguyen T."/>
            <person name="Nicol R."/>
            <person name="Nielsen C."/>
            <person name="Nizzari M."/>
            <person name="Norbu C."/>
            <person name="Norbu N."/>
            <person name="O'donnell P."/>
            <person name="Okoawo O."/>
            <person name="O'leary S."/>
            <person name="Omotosho B."/>
            <person name="O'neill K."/>
            <person name="Osman S."/>
            <person name="Parker S."/>
            <person name="Perrin D."/>
            <person name="Phunkhang P."/>
            <person name="Piqani B."/>
            <person name="Purcell S."/>
            <person name="Rachupka T."/>
            <person name="Ramasamy U."/>
            <person name="Rameau R."/>
            <person name="Ray V."/>
            <person name="Raymond C."/>
            <person name="Retta R."/>
            <person name="Richardson S."/>
            <person name="Rise C."/>
            <person name="Rodriguez J."/>
            <person name="Rogers J."/>
            <person name="Rogov P."/>
            <person name="Rutman M."/>
            <person name="Schupbach R."/>
            <person name="Seaman C."/>
            <person name="Settipalli S."/>
            <person name="Sharpe T."/>
            <person name="Sheridan J."/>
            <person name="Sherpa N."/>
            <person name="Shi J."/>
            <person name="Smirnov S."/>
            <person name="Smith C."/>
            <person name="Sougnez C."/>
            <person name="Spencer B."/>
            <person name="Stalker J."/>
            <person name="Stange-thomann N."/>
            <person name="Stavropoulos S."/>
            <person name="Stetson K."/>
            <person name="Stone C."/>
            <person name="Stone S."/>
            <person name="Stubbs M."/>
            <person name="Talamas J."/>
            <person name="Tchuinga P."/>
            <person name="Tenzing P."/>
            <person name="Tesfaye S."/>
            <person name="Theodore J."/>
            <person name="Thoulutsang Y."/>
            <person name="Topham K."/>
            <person name="Towey S."/>
            <person name="Tsamla T."/>
            <person name="Tsomo N."/>
            <person name="Vallee D."/>
            <person name="Vassiliev H."/>
            <person name="Venkataraman V."/>
            <person name="Vinson J."/>
            <person name="Vo A."/>
            <person name="Wade C."/>
            <person name="Wang S."/>
            <person name="Wangchuk T."/>
            <person name="Wangdi T."/>
            <person name="Whittaker C."/>
            <person name="Wilkinson J."/>
            <person name="Wu Y."/>
            <person name="Wyman D."/>
            <person name="Yadav S."/>
            <person name="Yang S."/>
            <person name="Yang X."/>
            <person name="Yeager S."/>
            <person name="Yee E."/>
            <person name="Young G."/>
            <person name="Zainoun J."/>
            <person name="Zembeck L."/>
            <person name="Zimmer A."/>
            <person name="Zody M."/>
            <person name="Lander E."/>
        </authorList>
    </citation>
    <scope>NUCLEOTIDE SEQUENCE [LARGE SCALE GENOMIC DNA]</scope>
</reference>
<dbReference type="Proteomes" id="UP000007875">
    <property type="component" value="Unassembled WGS sequence"/>
</dbReference>
<name>H2Z4E9_CIOSA</name>
<evidence type="ECO:0000313" key="9">
    <source>
        <dbReference type="Ensembl" id="ENSCSAVP00000012461.1"/>
    </source>
</evidence>
<dbReference type="Pfam" id="PF00229">
    <property type="entry name" value="TNF"/>
    <property type="match status" value="1"/>
</dbReference>
<keyword evidence="4" id="KW-0964">Secreted</keyword>
<evidence type="ECO:0000256" key="2">
    <source>
        <dbReference type="ARBA" id="ARBA00008670"/>
    </source>
</evidence>
<dbReference type="GeneTree" id="ENSGT00940000170793"/>